<keyword evidence="7" id="KW-0969">Cilium</keyword>
<dbReference type="Proteomes" id="UP000010797">
    <property type="component" value="Chromosome"/>
</dbReference>
<dbReference type="EMBL" id="CP003344">
    <property type="protein sequence ID" value="AGA70298.1"/>
    <property type="molecule type" value="Genomic_DNA"/>
</dbReference>
<evidence type="ECO:0000313" key="7">
    <source>
        <dbReference type="EMBL" id="AGA70298.1"/>
    </source>
</evidence>
<dbReference type="Gene3D" id="6.10.10.10">
    <property type="entry name" value="Flagellar export chaperone, C-terminal domain"/>
    <property type="match status" value="1"/>
</dbReference>
<evidence type="ECO:0000313" key="8">
    <source>
        <dbReference type="Proteomes" id="UP000010797"/>
    </source>
</evidence>
<dbReference type="InterPro" id="IPR046358">
    <property type="entry name" value="Flagellin_C"/>
</dbReference>
<dbReference type="HOGENOM" id="CLU_011142_3_2_9"/>
<dbReference type="GO" id="GO:0005576">
    <property type="term" value="C:extracellular region"/>
    <property type="evidence" value="ECO:0007669"/>
    <property type="project" value="UniProtKB-SubCell"/>
</dbReference>
<comment type="function">
    <text evidence="4">Flagellin is the subunit protein which polymerizes to form the filaments of bacterial flagella.</text>
</comment>
<sequence length="566" mass="60859">MIIYHNISAQNTFNKLSIKQNEVSKGLKKVSSGLRINNASDDAAGLTISEKMRGQIRGLSQAIRNAQDAISLVQTAEGAAASIQDMLQRSRELSVQAANGTLTNEDRAYLQDEMVQILSNIEMIANDTEFNTKKLLNQSGSVVSQYTGISQAALDELTSKLPGWLNDSMVAIYTRLGIDYPDSPIKRPMRVEYYYNDITSTGASMGTADGGATLTLRVNTAKVFDGSGNLRPEGILDTLLAHEMVHAFQFTEMPFSRDGVDTAEENWFIEGLAMTIQGGNLFGVTDHHVSMGYPFDGDYRSAYEAVKVLHEVTDDGINAIIDRLEAGDTLDQALLNTTQNFTGTELDGAIGAADLTTATEFINWFNANSSSAGVLNTYLMGSADFTQGSGVITIGGAKGSSSDLTLDQTIPNATGVATLNTHFTLDFVNSAGSVGLGEIVFHVGANSGQNIPFQSFDLRTSALELVGTNIKTQSGANAAIGTINKALGLVSNARSYFGAVQNRLEHTILNLANAEENITASELRIRDVDLAKEMMNFQKSSILSQAAQAMLAQANFRPQEILQLLK</sequence>
<comment type="similarity">
    <text evidence="1 4">Belongs to the bacterial flagellin family.</text>
</comment>
<dbReference type="Pfam" id="PF00669">
    <property type="entry name" value="Flagellin_N"/>
    <property type="match status" value="1"/>
</dbReference>
<dbReference type="STRING" id="871963.Desdi_2886"/>
<dbReference type="InterPro" id="IPR001029">
    <property type="entry name" value="Flagellin_N"/>
</dbReference>
<reference evidence="8" key="1">
    <citation type="submission" date="2012-02" db="EMBL/GenBank/DDBJ databases">
        <title>Complete sequence of Desulfitobacterium dichloroeliminans LMG P-21439.</title>
        <authorList>
            <person name="Lucas S."/>
            <person name="Han J."/>
            <person name="Lapidus A."/>
            <person name="Cheng J.-F."/>
            <person name="Goodwin L."/>
            <person name="Pitluck S."/>
            <person name="Peters L."/>
            <person name="Ovchinnikova G."/>
            <person name="Teshima H."/>
            <person name="Detter J.C."/>
            <person name="Han C."/>
            <person name="Tapia R."/>
            <person name="Land M."/>
            <person name="Hauser L."/>
            <person name="Kyrpides N."/>
            <person name="Ivanova N."/>
            <person name="Pagani I."/>
            <person name="Kruse T."/>
            <person name="de Vos W.M."/>
            <person name="Boon N."/>
            <person name="Smidt H."/>
            <person name="Woyke T."/>
        </authorList>
    </citation>
    <scope>NUCLEOTIDE SEQUENCE [LARGE SCALE GENOMIC DNA]</scope>
    <source>
        <strain evidence="8">LMG P-21439 / DCA1</strain>
    </source>
</reference>
<keyword evidence="8" id="KW-1185">Reference proteome</keyword>
<feature type="domain" description="Flagellin C-terminal" evidence="6">
    <location>
        <begin position="481"/>
        <end position="565"/>
    </location>
</feature>
<dbReference type="InterPro" id="IPR001492">
    <property type="entry name" value="Flagellin"/>
</dbReference>
<dbReference type="AlphaFoldDB" id="L0FBH4"/>
<dbReference type="NCBIfam" id="NF033876">
    <property type="entry name" value="flagella_HExxH"/>
    <property type="match status" value="1"/>
</dbReference>
<dbReference type="RefSeq" id="WP_015263259.1">
    <property type="nucleotide sequence ID" value="NC_019903.1"/>
</dbReference>
<dbReference type="PANTHER" id="PTHR42792:SF2">
    <property type="entry name" value="FLAGELLIN"/>
    <property type="match status" value="1"/>
</dbReference>
<evidence type="ECO:0000256" key="3">
    <source>
        <dbReference type="ARBA" id="ARBA00023143"/>
    </source>
</evidence>
<evidence type="ECO:0000259" key="6">
    <source>
        <dbReference type="Pfam" id="PF00700"/>
    </source>
</evidence>
<dbReference type="GO" id="GO:0005198">
    <property type="term" value="F:structural molecule activity"/>
    <property type="evidence" value="ECO:0007669"/>
    <property type="project" value="UniProtKB-UniRule"/>
</dbReference>
<dbReference type="PRINTS" id="PR00207">
    <property type="entry name" value="FLAGELLIN"/>
</dbReference>
<organism evidence="7 8">
    <name type="scientific">Desulfitobacterium dichloroeliminans (strain LMG P-21439 / DCA1)</name>
    <dbReference type="NCBI Taxonomy" id="871963"/>
    <lineage>
        <taxon>Bacteria</taxon>
        <taxon>Bacillati</taxon>
        <taxon>Bacillota</taxon>
        <taxon>Clostridia</taxon>
        <taxon>Eubacteriales</taxon>
        <taxon>Desulfitobacteriaceae</taxon>
        <taxon>Desulfitobacterium</taxon>
    </lineage>
</organism>
<dbReference type="eggNOG" id="COG1344">
    <property type="taxonomic scope" value="Bacteria"/>
</dbReference>
<dbReference type="Pfam" id="PF00700">
    <property type="entry name" value="Flagellin_C"/>
    <property type="match status" value="1"/>
</dbReference>
<dbReference type="GO" id="GO:0009288">
    <property type="term" value="C:bacterial-type flagellum"/>
    <property type="evidence" value="ECO:0007669"/>
    <property type="project" value="UniProtKB-SubCell"/>
</dbReference>
<dbReference type="OrthoDB" id="9796789at2"/>
<accession>L0FBH4</accession>
<comment type="subcellular location">
    <subcellularLocation>
        <location evidence="4">Secreted</location>
    </subcellularLocation>
    <subcellularLocation>
        <location evidence="4">Bacterial flagellum</location>
    </subcellularLocation>
</comment>
<evidence type="ECO:0000256" key="2">
    <source>
        <dbReference type="ARBA" id="ARBA00020110"/>
    </source>
</evidence>
<keyword evidence="7" id="KW-0966">Cell projection</keyword>
<protein>
    <recommendedName>
        <fullName evidence="2 4">Flagellin</fullName>
    </recommendedName>
</protein>
<evidence type="ECO:0000256" key="4">
    <source>
        <dbReference type="RuleBase" id="RU362073"/>
    </source>
</evidence>
<dbReference type="InterPro" id="IPR042187">
    <property type="entry name" value="Flagellin_C_sub2"/>
</dbReference>
<dbReference type="KEGG" id="ddl:Desdi_2886"/>
<feature type="domain" description="Flagellin N-terminal" evidence="5">
    <location>
        <begin position="3"/>
        <end position="139"/>
    </location>
</feature>
<dbReference type="PANTHER" id="PTHR42792">
    <property type="entry name" value="FLAGELLIN"/>
    <property type="match status" value="1"/>
</dbReference>
<dbReference type="SUPFAM" id="SSF64518">
    <property type="entry name" value="Phase 1 flagellin"/>
    <property type="match status" value="1"/>
</dbReference>
<proteinExistence type="inferred from homology"/>
<evidence type="ECO:0000256" key="1">
    <source>
        <dbReference type="ARBA" id="ARBA00005709"/>
    </source>
</evidence>
<keyword evidence="4" id="KW-0964">Secreted</keyword>
<evidence type="ECO:0000259" key="5">
    <source>
        <dbReference type="Pfam" id="PF00669"/>
    </source>
</evidence>
<keyword evidence="7" id="KW-0282">Flagellum</keyword>
<name>L0FBH4_DESDL</name>
<keyword evidence="3 4" id="KW-0975">Bacterial flagellum</keyword>
<dbReference type="Gene3D" id="1.20.1330.10">
    <property type="entry name" value="f41 fragment of flagellin, N-terminal domain"/>
    <property type="match status" value="2"/>
</dbReference>
<gene>
    <name evidence="7" type="ordered locus">Desdi_2886</name>
</gene>